<feature type="transmembrane region" description="Helical" evidence="7">
    <location>
        <begin position="196"/>
        <end position="217"/>
    </location>
</feature>
<evidence type="ECO:0000256" key="2">
    <source>
        <dbReference type="ARBA" id="ARBA00022692"/>
    </source>
</evidence>
<dbReference type="SUPFAM" id="SSF52343">
    <property type="entry name" value="Ferredoxin reductase-like, C-terminal NADP-linked domain"/>
    <property type="match status" value="1"/>
</dbReference>
<name>A0A1J1J5N5_9DIPT</name>
<feature type="transmembrane region" description="Helical" evidence="7">
    <location>
        <begin position="423"/>
        <end position="443"/>
    </location>
</feature>
<dbReference type="GO" id="GO:0006952">
    <property type="term" value="P:defense response"/>
    <property type="evidence" value="ECO:0007669"/>
    <property type="project" value="TreeGrafter"/>
</dbReference>
<evidence type="ECO:0000256" key="6">
    <source>
        <dbReference type="ARBA" id="ARBA00049908"/>
    </source>
</evidence>
<feature type="transmembrane region" description="Helical" evidence="7">
    <location>
        <begin position="118"/>
        <end position="142"/>
    </location>
</feature>
<feature type="transmembrane region" description="Helical" evidence="7">
    <location>
        <begin position="23"/>
        <end position="46"/>
    </location>
</feature>
<feature type="transmembrane region" description="Helical" evidence="7">
    <location>
        <begin position="162"/>
        <end position="189"/>
    </location>
</feature>
<dbReference type="Pfam" id="PF08022">
    <property type="entry name" value="FAD_binding_8"/>
    <property type="match status" value="1"/>
</dbReference>
<proteinExistence type="predicted"/>
<evidence type="ECO:0000256" key="3">
    <source>
        <dbReference type="ARBA" id="ARBA00022989"/>
    </source>
</evidence>
<dbReference type="AlphaFoldDB" id="A0A1J1J5N5"/>
<dbReference type="PANTHER" id="PTHR11972">
    <property type="entry name" value="NADPH OXIDASE"/>
    <property type="match status" value="1"/>
</dbReference>
<comment type="subcellular location">
    <subcellularLocation>
        <location evidence="1">Membrane</location>
        <topology evidence="1">Multi-pass membrane protein</topology>
    </subcellularLocation>
</comment>
<keyword evidence="3 7" id="KW-1133">Transmembrane helix</keyword>
<keyword evidence="10" id="KW-1185">Reference proteome</keyword>
<dbReference type="GO" id="GO:0016175">
    <property type="term" value="F:superoxide-generating NAD(P)H oxidase activity"/>
    <property type="evidence" value="ECO:0007669"/>
    <property type="project" value="TreeGrafter"/>
</dbReference>
<dbReference type="PANTHER" id="PTHR11972:SF153">
    <property type="entry name" value="SUPEROXIDE-GENERATING NADPH OXIDASE HEAVY CHAIN SUBUNIT A"/>
    <property type="match status" value="1"/>
</dbReference>
<evidence type="ECO:0000256" key="7">
    <source>
        <dbReference type="SAM" id="Phobius"/>
    </source>
</evidence>
<dbReference type="EMBL" id="CVRI01000070">
    <property type="protein sequence ID" value="CRL07290.1"/>
    <property type="molecule type" value="Genomic_DNA"/>
</dbReference>
<dbReference type="Pfam" id="PF01794">
    <property type="entry name" value="Ferric_reduct"/>
    <property type="match status" value="1"/>
</dbReference>
<dbReference type="InterPro" id="IPR000778">
    <property type="entry name" value="Cyt_b245_heavy_chain"/>
</dbReference>
<dbReference type="InterPro" id="IPR017927">
    <property type="entry name" value="FAD-bd_FR_type"/>
</dbReference>
<dbReference type="InterPro" id="IPR013130">
    <property type="entry name" value="Fe3_Rdtase_TM_dom"/>
</dbReference>
<dbReference type="PROSITE" id="PS51384">
    <property type="entry name" value="FAD_FR"/>
    <property type="match status" value="1"/>
</dbReference>
<reference evidence="9 10" key="1">
    <citation type="submission" date="2015-04" db="EMBL/GenBank/DDBJ databases">
        <authorList>
            <person name="Syromyatnikov M.Y."/>
            <person name="Popov V.N."/>
        </authorList>
    </citation>
    <scope>NUCLEOTIDE SEQUENCE [LARGE SCALE GENOMIC DNA]</scope>
</reference>
<feature type="domain" description="FAD-binding FR-type" evidence="8">
    <location>
        <begin position="289"/>
        <end position="416"/>
    </location>
</feature>
<accession>A0A1J1J5N5</accession>
<dbReference type="GO" id="GO:0042554">
    <property type="term" value="P:superoxide anion generation"/>
    <property type="evidence" value="ECO:0007669"/>
    <property type="project" value="TreeGrafter"/>
</dbReference>
<protein>
    <submittedName>
        <fullName evidence="9">CLUMA_CG020269, isoform A</fullName>
    </submittedName>
</protein>
<gene>
    <name evidence="9" type="primary">putative NADPH oxidase 4</name>
    <name evidence="9" type="ORF">CLUMA_CG020269</name>
</gene>
<evidence type="ECO:0000313" key="9">
    <source>
        <dbReference type="EMBL" id="CRL07290.1"/>
    </source>
</evidence>
<comment type="catalytic activity">
    <reaction evidence="6">
        <text>NADPH + 2 O2 = 2 superoxide + NADP(+) + H(+)</text>
        <dbReference type="Rhea" id="RHEA:63180"/>
        <dbReference type="ChEBI" id="CHEBI:15378"/>
        <dbReference type="ChEBI" id="CHEBI:15379"/>
        <dbReference type="ChEBI" id="CHEBI:18421"/>
        <dbReference type="ChEBI" id="CHEBI:57783"/>
        <dbReference type="ChEBI" id="CHEBI:58349"/>
    </reaction>
</comment>
<dbReference type="SUPFAM" id="SSF63380">
    <property type="entry name" value="Riboflavin synthase domain-like"/>
    <property type="match status" value="1"/>
</dbReference>
<feature type="transmembrane region" description="Helical" evidence="7">
    <location>
        <begin position="66"/>
        <end position="86"/>
    </location>
</feature>
<dbReference type="InterPro" id="IPR013121">
    <property type="entry name" value="Fe_red_NAD-bd_6"/>
</dbReference>
<dbReference type="Gene3D" id="3.40.50.80">
    <property type="entry name" value="Nucleotide-binding domain of ferredoxin-NADP reductase (FNR) module"/>
    <property type="match status" value="1"/>
</dbReference>
<evidence type="ECO:0000313" key="10">
    <source>
        <dbReference type="Proteomes" id="UP000183832"/>
    </source>
</evidence>
<evidence type="ECO:0000256" key="5">
    <source>
        <dbReference type="ARBA" id="ARBA00023136"/>
    </source>
</evidence>
<dbReference type="Pfam" id="PF08030">
    <property type="entry name" value="NAD_binding_6"/>
    <property type="match status" value="1"/>
</dbReference>
<dbReference type="Proteomes" id="UP000183832">
    <property type="component" value="Unassembled WGS sequence"/>
</dbReference>
<dbReference type="InterPro" id="IPR017938">
    <property type="entry name" value="Riboflavin_synthase-like_b-brl"/>
</dbReference>
<keyword evidence="4" id="KW-0560">Oxidoreductase</keyword>
<sequence>MKEVSAADKEELQSKLHSAKKFILRYVLLMVFLSVTFYSFCAVYHVHHKDERYYYLRKILGHGLCISRLTATVINFSIVIIIFPVCKTFNKLLHKIFCKLSIHLLALYLEKLKVIHQCLALILVYTSVIHSIIHIANAKNFIQNYDSKLPEISWARDDADNIFRLIFLTPVGFSGWTMVACLIIIWTFSTRQMREYFYNSFLGVHHLFLLLLVMMYYHPVSNIIKYQDNVTSSPPTCDIVQKLNTSHAAIYMESHCTEKPTFAVGRKNFWIWPSISLSIYLFDLVLRYFKRFFTRIIMVSMHFPTDAAIFLTFRAYKNISIRPGQYVLLQCENLSTLEWHPFTITDFVIEPKQATFTLAIAVRGDWTSELYKKALNFKLYSEKSYKRRSRHRRRKTVAPRKLIFVLDGPFPSPMESIVTHERVVLVGVGIGVTPFISTFNYIMKTTKSLSLKRIHFIWMSNDIKQFTLFADTLCDLTQMFWDENQPDRFQISFYLSHKKENSSGVNDDESLSNPEELFGRHTNFITSRIYNCEPNWNFLFNYWSSLYGRKRINIFSCGPKSLYKDLKEACNDYCKKGFNYHILHQPLS</sequence>
<evidence type="ECO:0000256" key="1">
    <source>
        <dbReference type="ARBA" id="ARBA00004141"/>
    </source>
</evidence>
<dbReference type="PRINTS" id="PR00466">
    <property type="entry name" value="GP91PHOX"/>
</dbReference>
<keyword evidence="5 7" id="KW-0472">Membrane</keyword>
<dbReference type="InterPro" id="IPR039261">
    <property type="entry name" value="FNR_nucleotide-bd"/>
</dbReference>
<dbReference type="GO" id="GO:0043020">
    <property type="term" value="C:NADPH oxidase complex"/>
    <property type="evidence" value="ECO:0007669"/>
    <property type="project" value="TreeGrafter"/>
</dbReference>
<evidence type="ECO:0000256" key="4">
    <source>
        <dbReference type="ARBA" id="ARBA00023002"/>
    </source>
</evidence>
<evidence type="ECO:0000259" key="8">
    <source>
        <dbReference type="PROSITE" id="PS51384"/>
    </source>
</evidence>
<dbReference type="InterPro" id="IPR013112">
    <property type="entry name" value="FAD-bd_8"/>
</dbReference>
<feature type="transmembrane region" description="Helical" evidence="7">
    <location>
        <begin position="269"/>
        <end position="289"/>
    </location>
</feature>
<keyword evidence="2 7" id="KW-0812">Transmembrane</keyword>
<organism evidence="9 10">
    <name type="scientific">Clunio marinus</name>
    <dbReference type="NCBI Taxonomy" id="568069"/>
    <lineage>
        <taxon>Eukaryota</taxon>
        <taxon>Metazoa</taxon>
        <taxon>Ecdysozoa</taxon>
        <taxon>Arthropoda</taxon>
        <taxon>Hexapoda</taxon>
        <taxon>Insecta</taxon>
        <taxon>Pterygota</taxon>
        <taxon>Neoptera</taxon>
        <taxon>Endopterygota</taxon>
        <taxon>Diptera</taxon>
        <taxon>Nematocera</taxon>
        <taxon>Chironomoidea</taxon>
        <taxon>Chironomidae</taxon>
        <taxon>Clunio</taxon>
    </lineage>
</organism>
<dbReference type="STRING" id="568069.A0A1J1J5N5"/>
<dbReference type="InterPro" id="IPR050369">
    <property type="entry name" value="RBOH/FRE"/>
</dbReference>
<dbReference type="OrthoDB" id="436496at2759"/>